<reference evidence="1 2" key="1">
    <citation type="submission" date="2018-11" db="EMBL/GenBank/DDBJ databases">
        <title>Flavobacterium sp. nov., YIM 102796 draft genome.</title>
        <authorList>
            <person name="Li G."/>
            <person name="Jiang Y."/>
        </authorList>
    </citation>
    <scope>NUCLEOTIDE SEQUENCE [LARGE SCALE GENOMIC DNA]</scope>
    <source>
        <strain evidence="1 2">YIM 102796</strain>
    </source>
</reference>
<dbReference type="Proteomes" id="UP000268372">
    <property type="component" value="Unassembled WGS sequence"/>
</dbReference>
<dbReference type="EMBL" id="RQTJ01000026">
    <property type="protein sequence ID" value="RRA92427.1"/>
    <property type="molecule type" value="Genomic_DNA"/>
</dbReference>
<dbReference type="RefSeq" id="WP_124899936.1">
    <property type="nucleotide sequence ID" value="NZ_RQTJ01000026.1"/>
</dbReference>
<comment type="caution">
    <text evidence="1">The sequence shown here is derived from an EMBL/GenBank/DDBJ whole genome shotgun (WGS) entry which is preliminary data.</text>
</comment>
<protein>
    <submittedName>
        <fullName evidence="1">Uncharacterized protein</fullName>
    </submittedName>
</protein>
<name>A0A3P1AU44_9FLAO</name>
<dbReference type="AlphaFoldDB" id="A0A3P1AU44"/>
<proteinExistence type="predicted"/>
<keyword evidence="2" id="KW-1185">Reference proteome</keyword>
<sequence length="367" mass="42558">MFQSPKVVIEEANKTFDVHVSSPYNLTANEIYEQSKIDHQNDLDNYDDVVKQSETDYQDVLKNFAEEEKRAKEKFKTEDEAFNKMSLLERLTLIDQGKKPKLVLPTKPMYYKPNAPVYREPNLNNYIIIDNNVLASQINIPQFKKGNGNGYVNINLSVSQVNFQDNAGQTYAKQPTRLQIKENGAVKIDETFFNEFKFIASSPTNSINAVQEEKRHLESVVKFINTYLSERYSNQEQVRTIKLTTIKNNKNKYDDIEKGHIYITTNLKKLSTDEKRNAEAFKGIENGVELWTKALQKIDFKNSKADYNAKVAKNLYMNFIRLYLALDNKIEAEKYLNNLQEHLVEIDLSSNEQRELSGLEKSVYKTN</sequence>
<dbReference type="OrthoDB" id="747621at2"/>
<organism evidence="1 2">
    <name type="scientific">Paenimyroides viscosum</name>
    <dbReference type="NCBI Taxonomy" id="2488729"/>
    <lineage>
        <taxon>Bacteria</taxon>
        <taxon>Pseudomonadati</taxon>
        <taxon>Bacteroidota</taxon>
        <taxon>Flavobacteriia</taxon>
        <taxon>Flavobacteriales</taxon>
        <taxon>Flavobacteriaceae</taxon>
        <taxon>Paenimyroides</taxon>
    </lineage>
</organism>
<evidence type="ECO:0000313" key="1">
    <source>
        <dbReference type="EMBL" id="RRA92427.1"/>
    </source>
</evidence>
<accession>A0A3P1AU44</accession>
<evidence type="ECO:0000313" key="2">
    <source>
        <dbReference type="Proteomes" id="UP000268372"/>
    </source>
</evidence>
<gene>
    <name evidence="1" type="ORF">EG242_11085</name>
</gene>